<keyword evidence="4" id="KW-1185">Reference proteome</keyword>
<dbReference type="Gene3D" id="3.60.10.10">
    <property type="entry name" value="Endonuclease/exonuclease/phosphatase"/>
    <property type="match status" value="1"/>
</dbReference>
<dbReference type="SUPFAM" id="SSF56672">
    <property type="entry name" value="DNA/RNA polymerases"/>
    <property type="match status" value="1"/>
</dbReference>
<dbReference type="PANTHER" id="PTHR47027:SF20">
    <property type="entry name" value="REVERSE TRANSCRIPTASE-LIKE PROTEIN WITH RNA-DIRECTED DNA POLYMERASE DOMAIN"/>
    <property type="match status" value="1"/>
</dbReference>
<name>A0A226D4W4_FOLCA</name>
<evidence type="ECO:0000313" key="3">
    <source>
        <dbReference type="EMBL" id="OXA39777.1"/>
    </source>
</evidence>
<evidence type="ECO:0000259" key="2">
    <source>
        <dbReference type="PROSITE" id="PS50878"/>
    </source>
</evidence>
<dbReference type="AlphaFoldDB" id="A0A226D4W4"/>
<protein>
    <submittedName>
        <fullName evidence="3">Retrovirus-related Pol polyprotein from type-2 retrotransposable element R2DM</fullName>
    </submittedName>
</protein>
<accession>A0A226D4W4</accession>
<dbReference type="SUPFAM" id="SSF56219">
    <property type="entry name" value="DNase I-like"/>
    <property type="match status" value="1"/>
</dbReference>
<comment type="caution">
    <text evidence="3">The sequence shown here is derived from an EMBL/GenBank/DDBJ whole genome shotgun (WGS) entry which is preliminary data.</text>
</comment>
<evidence type="ECO:0000313" key="4">
    <source>
        <dbReference type="Proteomes" id="UP000198287"/>
    </source>
</evidence>
<feature type="domain" description="Reverse transcriptase" evidence="2">
    <location>
        <begin position="219"/>
        <end position="484"/>
    </location>
</feature>
<dbReference type="GO" id="GO:0071897">
    <property type="term" value="P:DNA biosynthetic process"/>
    <property type="evidence" value="ECO:0007669"/>
    <property type="project" value="UniProtKB-ARBA"/>
</dbReference>
<sequence length="559" mass="63117">MVKITNINIICTYLAPTKEGDENFNDICSNTDNEPTNNLVVIGDFNARTGEIPNRDPDDGESLKRSSSDKIQNSRGKKVMKYAHLPQLILLNGWFPTDVPAQFTFINKNDCSIPDLCFISHTLLSKLKQFTVLESVTSTHLPVQLDLHAVSQIPQGESLPIPPHKLPPKVTWNPAILDTFTSSLPEIDSSHDSYHNFQKTISQALRDANLINQRKLPPSSTKSRPTNPPWFCEMCSSLKQRTKSLLKSLRKAPSSDFEQAKDKYVQSRQEYSLQLKASKQKYKNDIIKAMLNHRNTTDFWATVNKMRTHLKSAYDSPGHADLWDVLSNAGMGSKIINVLISLYSRANGQVKLPSGLSDKFKIRKGVLQGEPQSGLNFNIFINDLVKELDEKGPPPIQVGDAKLHLLLFVDDIALLGDTPSQIQQKINIAARFFHRRSLQVNVDKTKVVIFAKKKSTKLLARSHFHWENQSLEIAPSYKYLGVTFSANGTFTTHTLESRVKIATAATKVWDICRKSGVPPIDTHLKLFNSLVKSTLLYDYQKLHLSHFLMFKRTVQMVRV</sequence>
<dbReference type="Proteomes" id="UP000198287">
    <property type="component" value="Unassembled WGS sequence"/>
</dbReference>
<reference evidence="3 4" key="1">
    <citation type="submission" date="2015-12" db="EMBL/GenBank/DDBJ databases">
        <title>The genome of Folsomia candida.</title>
        <authorList>
            <person name="Faddeeva A."/>
            <person name="Derks M.F."/>
            <person name="Anvar Y."/>
            <person name="Smit S."/>
            <person name="Van Straalen N."/>
            <person name="Roelofs D."/>
        </authorList>
    </citation>
    <scope>NUCLEOTIDE SEQUENCE [LARGE SCALE GENOMIC DNA]</scope>
    <source>
        <strain evidence="3 4">VU population</strain>
        <tissue evidence="3">Whole body</tissue>
    </source>
</reference>
<dbReference type="EMBL" id="LNIX01000037">
    <property type="protein sequence ID" value="OXA39777.1"/>
    <property type="molecule type" value="Genomic_DNA"/>
</dbReference>
<dbReference type="InterPro" id="IPR043502">
    <property type="entry name" value="DNA/RNA_pol_sf"/>
</dbReference>
<dbReference type="OrthoDB" id="6628575at2759"/>
<dbReference type="GO" id="GO:0003824">
    <property type="term" value="F:catalytic activity"/>
    <property type="evidence" value="ECO:0007669"/>
    <property type="project" value="InterPro"/>
</dbReference>
<organism evidence="3 4">
    <name type="scientific">Folsomia candida</name>
    <name type="common">Springtail</name>
    <dbReference type="NCBI Taxonomy" id="158441"/>
    <lineage>
        <taxon>Eukaryota</taxon>
        <taxon>Metazoa</taxon>
        <taxon>Ecdysozoa</taxon>
        <taxon>Arthropoda</taxon>
        <taxon>Hexapoda</taxon>
        <taxon>Collembola</taxon>
        <taxon>Entomobryomorpha</taxon>
        <taxon>Isotomoidea</taxon>
        <taxon>Isotomidae</taxon>
        <taxon>Proisotominae</taxon>
        <taxon>Folsomia</taxon>
    </lineage>
</organism>
<dbReference type="PANTHER" id="PTHR47027">
    <property type="entry name" value="REVERSE TRANSCRIPTASE DOMAIN-CONTAINING PROTEIN"/>
    <property type="match status" value="1"/>
</dbReference>
<proteinExistence type="predicted"/>
<feature type="region of interest" description="Disordered" evidence="1">
    <location>
        <begin position="49"/>
        <end position="75"/>
    </location>
</feature>
<dbReference type="Pfam" id="PF14529">
    <property type="entry name" value="Exo_endo_phos_2"/>
    <property type="match status" value="1"/>
</dbReference>
<evidence type="ECO:0000256" key="1">
    <source>
        <dbReference type="SAM" id="MobiDB-lite"/>
    </source>
</evidence>
<dbReference type="Pfam" id="PF00078">
    <property type="entry name" value="RVT_1"/>
    <property type="match status" value="1"/>
</dbReference>
<feature type="compositionally biased region" description="Basic and acidic residues" evidence="1">
    <location>
        <begin position="53"/>
        <end position="68"/>
    </location>
</feature>
<gene>
    <name evidence="3" type="ORF">Fcan01_25568</name>
</gene>
<dbReference type="InterPro" id="IPR036691">
    <property type="entry name" value="Endo/exonu/phosph_ase_sf"/>
</dbReference>
<dbReference type="OMA" id="FVWNDSK"/>
<dbReference type="InterPro" id="IPR005135">
    <property type="entry name" value="Endo/exonuclease/phosphatase"/>
</dbReference>
<dbReference type="InterPro" id="IPR000477">
    <property type="entry name" value="RT_dom"/>
</dbReference>
<dbReference type="STRING" id="158441.A0A226D4W4"/>
<dbReference type="PROSITE" id="PS50878">
    <property type="entry name" value="RT_POL"/>
    <property type="match status" value="1"/>
</dbReference>